<dbReference type="CDD" id="cd08503">
    <property type="entry name" value="PBP2_NikA_DppA_OppA_like_17"/>
    <property type="match status" value="1"/>
</dbReference>
<dbReference type="GO" id="GO:0042597">
    <property type="term" value="C:periplasmic space"/>
    <property type="evidence" value="ECO:0007669"/>
    <property type="project" value="UniProtKB-ARBA"/>
</dbReference>
<keyword evidence="5" id="KW-1185">Reference proteome</keyword>
<proteinExistence type="predicted"/>
<feature type="compositionally biased region" description="Polar residues" evidence="1">
    <location>
        <begin position="24"/>
        <end position="42"/>
    </location>
</feature>
<dbReference type="InterPro" id="IPR030678">
    <property type="entry name" value="Peptide/Ni-bd"/>
</dbReference>
<dbReference type="PANTHER" id="PTHR30290">
    <property type="entry name" value="PERIPLASMIC BINDING COMPONENT OF ABC TRANSPORTER"/>
    <property type="match status" value="1"/>
</dbReference>
<accession>A0A7I7XSX0</accession>
<dbReference type="PIRSF" id="PIRSF002741">
    <property type="entry name" value="MppA"/>
    <property type="match status" value="1"/>
</dbReference>
<dbReference type="GO" id="GO:0015833">
    <property type="term" value="P:peptide transport"/>
    <property type="evidence" value="ECO:0007669"/>
    <property type="project" value="TreeGrafter"/>
</dbReference>
<keyword evidence="2" id="KW-0732">Signal</keyword>
<evidence type="ECO:0000313" key="4">
    <source>
        <dbReference type="EMBL" id="BBZ32359.1"/>
    </source>
</evidence>
<dbReference type="InterPro" id="IPR000914">
    <property type="entry name" value="SBP_5_dom"/>
</dbReference>
<dbReference type="Gene3D" id="3.90.76.10">
    <property type="entry name" value="Dipeptide-binding Protein, Domain 1"/>
    <property type="match status" value="1"/>
</dbReference>
<dbReference type="EMBL" id="AP022612">
    <property type="protein sequence ID" value="BBZ32359.1"/>
    <property type="molecule type" value="Genomic_DNA"/>
</dbReference>
<evidence type="ECO:0000256" key="2">
    <source>
        <dbReference type="SAM" id="SignalP"/>
    </source>
</evidence>
<dbReference type="GO" id="GO:1904680">
    <property type="term" value="F:peptide transmembrane transporter activity"/>
    <property type="evidence" value="ECO:0007669"/>
    <property type="project" value="TreeGrafter"/>
</dbReference>
<reference evidence="4" key="2">
    <citation type="submission" date="2020-02" db="EMBL/GenBank/DDBJ databases">
        <authorList>
            <person name="Matsumoto Y."/>
            <person name="Motooka D."/>
            <person name="Nakamura S."/>
        </authorList>
    </citation>
    <scope>NUCLEOTIDE SEQUENCE</scope>
    <source>
        <strain evidence="4">JCM 13671</strain>
    </source>
</reference>
<dbReference type="RefSeq" id="WP_163645316.1">
    <property type="nucleotide sequence ID" value="NZ_AP022612.1"/>
</dbReference>
<dbReference type="Pfam" id="PF00496">
    <property type="entry name" value="SBP_bac_5"/>
    <property type="match status" value="1"/>
</dbReference>
<sequence length="517" mass="55117">MKSRSTAALCALITATTLFASACGSQPESASQGESGSPQAGGSLTLAAIGGGQAETMDPTKWLNTPDQTRIGALYDQLVALGSDGNPEMQLATDFTPNADGTEWTVVLRPGVTFHDGSPLSSKDVMYSLKRVMDSGAVASATLSSIDFDRSEAVDDGTIVFRLNRPAGDFPSFFVDPSTSIIKSGTTEFENPVGTGPFKFKSWTRGDRSIFERNDDYWGTKAHLDELVIMPMSDETARTNALMSGAVDVSVDVSPTAVSTLEKTGLQLSRKTGASASNFYLRTDSVPTDNPALREAMALAIDRQKCVDVALQGEGEVASDLFGFNFPSFPTDAPKISYDPEKAKSVLAKANISNPKLTLHLGPGGPGMVECAQVFQESAKAAGITIDISTVPGQDVFNPDAGYLSWDFGMTAWLGNSFQDVARLTMLDGAFFKETGFTDPAFDKAFYAAQALMDADARNAAYAELAKRIQGEHIYIIWGYGDFITAHTGNVHGLEAYAGGKSVGFRMAGLNEVWMTK</sequence>
<feature type="region of interest" description="Disordered" evidence="1">
    <location>
        <begin position="24"/>
        <end position="45"/>
    </location>
</feature>
<gene>
    <name evidence="4" type="ORF">MCNF_09640</name>
</gene>
<dbReference type="InterPro" id="IPR039424">
    <property type="entry name" value="SBP_5"/>
</dbReference>
<dbReference type="GO" id="GO:0043190">
    <property type="term" value="C:ATP-binding cassette (ABC) transporter complex"/>
    <property type="evidence" value="ECO:0007669"/>
    <property type="project" value="InterPro"/>
</dbReference>
<dbReference type="Proteomes" id="UP000466931">
    <property type="component" value="Chromosome"/>
</dbReference>
<dbReference type="PROSITE" id="PS51257">
    <property type="entry name" value="PROKAR_LIPOPROTEIN"/>
    <property type="match status" value="1"/>
</dbReference>
<protein>
    <submittedName>
        <fullName evidence="4">ABC transporter substrate-binding protein</fullName>
    </submittedName>
</protein>
<feature type="signal peptide" evidence="2">
    <location>
        <begin position="1"/>
        <end position="20"/>
    </location>
</feature>
<dbReference type="AlphaFoldDB" id="A0A7I7XSX0"/>
<reference evidence="4" key="1">
    <citation type="journal article" date="2019" name="Emerg. Microbes Infect.">
        <title>Comprehensive subspecies identification of 175 nontuberculous mycobacteria species based on 7547 genomic profiles.</title>
        <authorList>
            <person name="Matsumoto Y."/>
            <person name="Kinjo T."/>
            <person name="Motooka D."/>
            <person name="Nabeya D."/>
            <person name="Jung N."/>
            <person name="Uechi K."/>
            <person name="Horii T."/>
            <person name="Iida T."/>
            <person name="Fujita J."/>
            <person name="Nakamura S."/>
        </authorList>
    </citation>
    <scope>NUCLEOTIDE SEQUENCE [LARGE SCALE GENOMIC DNA]</scope>
    <source>
        <strain evidence="4">JCM 13671</strain>
    </source>
</reference>
<dbReference type="SUPFAM" id="SSF53850">
    <property type="entry name" value="Periplasmic binding protein-like II"/>
    <property type="match status" value="1"/>
</dbReference>
<dbReference type="Gene3D" id="3.10.105.10">
    <property type="entry name" value="Dipeptide-binding Protein, Domain 3"/>
    <property type="match status" value="1"/>
</dbReference>
<feature type="domain" description="Solute-binding protein family 5" evidence="3">
    <location>
        <begin position="87"/>
        <end position="428"/>
    </location>
</feature>
<feature type="chain" id="PRO_5038932102" evidence="2">
    <location>
        <begin position="21"/>
        <end position="517"/>
    </location>
</feature>
<name>A0A7I7XSX0_9MYCO</name>
<evidence type="ECO:0000256" key="1">
    <source>
        <dbReference type="SAM" id="MobiDB-lite"/>
    </source>
</evidence>
<organism evidence="4 5">
    <name type="scientific">Mycolicibacterium confluentis</name>
    <dbReference type="NCBI Taxonomy" id="28047"/>
    <lineage>
        <taxon>Bacteria</taxon>
        <taxon>Bacillati</taxon>
        <taxon>Actinomycetota</taxon>
        <taxon>Actinomycetes</taxon>
        <taxon>Mycobacteriales</taxon>
        <taxon>Mycobacteriaceae</taxon>
        <taxon>Mycolicibacterium</taxon>
    </lineage>
</organism>
<evidence type="ECO:0000313" key="5">
    <source>
        <dbReference type="Proteomes" id="UP000466931"/>
    </source>
</evidence>
<dbReference type="Gene3D" id="3.40.190.10">
    <property type="entry name" value="Periplasmic binding protein-like II"/>
    <property type="match status" value="1"/>
</dbReference>
<evidence type="ECO:0000259" key="3">
    <source>
        <dbReference type="Pfam" id="PF00496"/>
    </source>
</evidence>